<evidence type="ECO:0000313" key="3">
    <source>
        <dbReference type="Proteomes" id="UP000785099"/>
    </source>
</evidence>
<dbReference type="AlphaFoldDB" id="A0A8J4IFN4"/>
<organism evidence="2 3">
    <name type="scientific">Spheniscus mendiculus</name>
    <name type="common">Galapagos penguin</name>
    <dbReference type="NCBI Taxonomy" id="156760"/>
    <lineage>
        <taxon>Eukaryota</taxon>
        <taxon>Metazoa</taxon>
        <taxon>Chordata</taxon>
        <taxon>Craniata</taxon>
        <taxon>Vertebrata</taxon>
        <taxon>Euteleostomi</taxon>
        <taxon>Archelosauria</taxon>
        <taxon>Archosauria</taxon>
        <taxon>Dinosauria</taxon>
        <taxon>Saurischia</taxon>
        <taxon>Theropoda</taxon>
        <taxon>Coelurosauria</taxon>
        <taxon>Aves</taxon>
        <taxon>Neognathae</taxon>
        <taxon>Neoaves</taxon>
        <taxon>Aequornithes</taxon>
        <taxon>Sphenisciformes</taxon>
        <taxon>Spheniscidae</taxon>
        <taxon>Spheniscus</taxon>
    </lineage>
</organism>
<keyword evidence="3" id="KW-1185">Reference proteome</keyword>
<accession>A0A8J4IFN4</accession>
<dbReference type="PROSITE" id="PS51257">
    <property type="entry name" value="PROKAR_LIPOPROTEIN"/>
    <property type="match status" value="1"/>
</dbReference>
<gene>
    <name evidence="2" type="ORF">FQV24_0006779</name>
</gene>
<comment type="caution">
    <text evidence="2">The sequence shown here is derived from an EMBL/GenBank/DDBJ whole genome shotgun (WGS) entry which is preliminary data.</text>
</comment>
<protein>
    <submittedName>
        <fullName evidence="2">Uncharacterized protein</fullName>
    </submittedName>
</protein>
<reference evidence="2 3" key="1">
    <citation type="journal article" date="2019" name="Gigascience">
        <title>High-coverage genomes to elucidate the evolution of penguins.</title>
        <authorList>
            <person name="Pan H."/>
            <person name="Cole T.L."/>
            <person name="Bi X."/>
            <person name="Fang M."/>
            <person name="Zhou C."/>
            <person name="Yang Z."/>
            <person name="Ksepka D.T."/>
            <person name="Hart T."/>
            <person name="Bouzat J.L."/>
            <person name="Argilla L.S."/>
            <person name="Bertelsen M.F."/>
            <person name="Boersma P.D."/>
            <person name="Bost C.A."/>
            <person name="Cherel Y."/>
            <person name="Dann P."/>
            <person name="Fiddaman S.R."/>
            <person name="Howard P."/>
            <person name="Labuschagne K."/>
            <person name="Mattern T."/>
            <person name="Miller G."/>
            <person name="Parker P."/>
            <person name="Phillips R.A."/>
            <person name="Quillfeldt P."/>
            <person name="Ryan P.G."/>
            <person name="Taylor H."/>
            <person name="Thompson D.R."/>
            <person name="Young M.J."/>
            <person name="Ellegaard M.R."/>
            <person name="Gilbert M.T.P."/>
            <person name="Sinding M.S."/>
            <person name="Pacheco G."/>
            <person name="Shepherd L.D."/>
            <person name="Tennyson A.J.D."/>
            <person name="Grosser S."/>
            <person name="Kay E."/>
            <person name="Nupen L.J."/>
            <person name="Ellenberg U."/>
            <person name="Houston D.M."/>
            <person name="Reeve A.H."/>
            <person name="Johnson K."/>
            <person name="Masello J.F."/>
            <person name="Stracke T."/>
            <person name="McKinlay B."/>
            <person name="Borboroglu P.G."/>
            <person name="Zhang D.X."/>
            <person name="Zhang G."/>
        </authorList>
    </citation>
    <scope>NUCLEOTIDE SEQUENCE [LARGE SCALE GENOMIC DNA]</scope>
    <source>
        <strain evidence="2">GAPE 212</strain>
    </source>
</reference>
<proteinExistence type="predicted"/>
<evidence type="ECO:0000313" key="2">
    <source>
        <dbReference type="EMBL" id="KAF1435195.1"/>
    </source>
</evidence>
<dbReference type="EMBL" id="VUKU01012564">
    <property type="protein sequence ID" value="KAF1435195.1"/>
    <property type="molecule type" value="Genomic_DNA"/>
</dbReference>
<evidence type="ECO:0000256" key="1">
    <source>
        <dbReference type="SAM" id="MobiDB-lite"/>
    </source>
</evidence>
<name>A0A8J4IFN4_SPHME</name>
<feature type="non-terminal residue" evidence="2">
    <location>
        <position position="109"/>
    </location>
</feature>
<sequence>MSKNSHFPWSAADRQELHSSGSQPATLACSDGDEQLSQPLEPASGRASPQDDAQPSRGAEGERGGQGDEHLEAAAELGKRQGEQGPGTDAASESGRKDGPALVNGVDAE</sequence>
<feature type="region of interest" description="Disordered" evidence="1">
    <location>
        <begin position="1"/>
        <end position="109"/>
    </location>
</feature>
<dbReference type="Proteomes" id="UP000785099">
    <property type="component" value="Unassembled WGS sequence"/>
</dbReference>
<feature type="non-terminal residue" evidence="2">
    <location>
        <position position="1"/>
    </location>
</feature>
<feature type="compositionally biased region" description="Basic and acidic residues" evidence="1">
    <location>
        <begin position="59"/>
        <end position="82"/>
    </location>
</feature>